<dbReference type="PANTHER" id="PTHR43022">
    <property type="entry name" value="PROTEIN SMF"/>
    <property type="match status" value="1"/>
</dbReference>
<dbReference type="InterPro" id="IPR041614">
    <property type="entry name" value="DprA_WH"/>
</dbReference>
<dbReference type="SUPFAM" id="SSF102405">
    <property type="entry name" value="MCP/YpsA-like"/>
    <property type="match status" value="1"/>
</dbReference>
<reference evidence="4 5" key="1">
    <citation type="submission" date="2021-04" db="EMBL/GenBank/DDBJ databases">
        <title>The genome sequence of type strain Ideonella paludis KCTC 32238.</title>
        <authorList>
            <person name="Liu Y."/>
        </authorList>
    </citation>
    <scope>NUCLEOTIDE SEQUENCE [LARGE SCALE GENOMIC DNA]</scope>
    <source>
        <strain evidence="4 5">KCTC 32238</strain>
    </source>
</reference>
<keyword evidence="5" id="KW-1185">Reference proteome</keyword>
<feature type="domain" description="DprA winged helix" evidence="3">
    <location>
        <begin position="311"/>
        <end position="366"/>
    </location>
</feature>
<proteinExistence type="inferred from homology"/>
<dbReference type="Gene3D" id="3.40.50.450">
    <property type="match status" value="1"/>
</dbReference>
<accession>A0ABS5DZH4</accession>
<dbReference type="Pfam" id="PF17782">
    <property type="entry name" value="WHD_DprA"/>
    <property type="match status" value="1"/>
</dbReference>
<dbReference type="PANTHER" id="PTHR43022:SF1">
    <property type="entry name" value="PROTEIN SMF"/>
    <property type="match status" value="1"/>
</dbReference>
<feature type="domain" description="Smf/DprA SLOG" evidence="2">
    <location>
        <begin position="83"/>
        <end position="291"/>
    </location>
</feature>
<comment type="similarity">
    <text evidence="1">Belongs to the DprA/Smf family.</text>
</comment>
<dbReference type="RefSeq" id="WP_210809912.1">
    <property type="nucleotide sequence ID" value="NZ_JAGQDG010000005.1"/>
</dbReference>
<protein>
    <submittedName>
        <fullName evidence="4">DNA-processing protein DprA</fullName>
    </submittedName>
</protein>
<evidence type="ECO:0000313" key="4">
    <source>
        <dbReference type="EMBL" id="MBQ0936549.1"/>
    </source>
</evidence>
<gene>
    <name evidence="4" type="primary">dprA</name>
    <name evidence="4" type="ORF">KAK11_14520</name>
</gene>
<dbReference type="Gene3D" id="1.10.10.10">
    <property type="entry name" value="Winged helix-like DNA-binding domain superfamily/Winged helix DNA-binding domain"/>
    <property type="match status" value="1"/>
</dbReference>
<dbReference type="InterPro" id="IPR057666">
    <property type="entry name" value="DrpA_SLOG"/>
</dbReference>
<evidence type="ECO:0000313" key="5">
    <source>
        <dbReference type="Proteomes" id="UP000672097"/>
    </source>
</evidence>
<dbReference type="InterPro" id="IPR003488">
    <property type="entry name" value="DprA"/>
</dbReference>
<organism evidence="4 5">
    <name type="scientific">Ideonella paludis</name>
    <dbReference type="NCBI Taxonomy" id="1233411"/>
    <lineage>
        <taxon>Bacteria</taxon>
        <taxon>Pseudomonadati</taxon>
        <taxon>Pseudomonadota</taxon>
        <taxon>Betaproteobacteria</taxon>
        <taxon>Burkholderiales</taxon>
        <taxon>Sphaerotilaceae</taxon>
        <taxon>Ideonella</taxon>
    </lineage>
</organism>
<dbReference type="InterPro" id="IPR036388">
    <property type="entry name" value="WH-like_DNA-bd_sf"/>
</dbReference>
<dbReference type="EMBL" id="JAGQDG010000005">
    <property type="protein sequence ID" value="MBQ0936549.1"/>
    <property type="molecule type" value="Genomic_DNA"/>
</dbReference>
<dbReference type="NCBIfam" id="TIGR00732">
    <property type="entry name" value="dprA"/>
    <property type="match status" value="1"/>
</dbReference>
<comment type="caution">
    <text evidence="4">The sequence shown here is derived from an EMBL/GenBank/DDBJ whole genome shotgun (WGS) entry which is preliminary data.</text>
</comment>
<dbReference type="Proteomes" id="UP000672097">
    <property type="component" value="Unassembled WGS sequence"/>
</dbReference>
<evidence type="ECO:0000259" key="3">
    <source>
        <dbReference type="Pfam" id="PF17782"/>
    </source>
</evidence>
<name>A0ABS5DZH4_9BURK</name>
<evidence type="ECO:0000256" key="1">
    <source>
        <dbReference type="ARBA" id="ARBA00006525"/>
    </source>
</evidence>
<evidence type="ECO:0000259" key="2">
    <source>
        <dbReference type="Pfam" id="PF02481"/>
    </source>
</evidence>
<sequence length="374" mass="38622">MADGKELEAWLYLNPRAGLGAAAVRRLLAAFGSPQAVLDAGPGAWREVGGADAAKALAQPSDLAQQIVAHGLQWQATTPGAQVIALGEPAYPAALLQTADPPFLLFCRGQVSLLQQPSLAIVGSRHATAQGIENARAFAKHLSDAGLCIVSGLAAGIDGAAHEGGLSGRGSTIAVMGTGPEQLYPRRHQKLGERIAQEGLLLTEFAPGTPPLPAHFPQRNRIIAGLSLGTLVVEAAVQSGSLITARMASECGREVFAIPGSIHSPVAKGCHRLIQQGAKLVETGEDILQELRAQTALLSPPSARAPEGVSPAVASARTTDPLLLALGQDPLSLDALVARTGWPAATLSARLLELELTGEVARLPGGYFQRCGQA</sequence>
<dbReference type="Pfam" id="PF02481">
    <property type="entry name" value="DNA_processg_A"/>
    <property type="match status" value="1"/>
</dbReference>